<proteinExistence type="predicted"/>
<dbReference type="Proteomes" id="UP001066276">
    <property type="component" value="Chromosome 1_2"/>
</dbReference>
<evidence type="ECO:0000313" key="2">
    <source>
        <dbReference type="Proteomes" id="UP001066276"/>
    </source>
</evidence>
<reference evidence="1" key="1">
    <citation type="journal article" date="2022" name="bioRxiv">
        <title>Sequencing and chromosome-scale assembly of the giantPleurodeles waltlgenome.</title>
        <authorList>
            <person name="Brown T."/>
            <person name="Elewa A."/>
            <person name="Iarovenko S."/>
            <person name="Subramanian E."/>
            <person name="Araus A.J."/>
            <person name="Petzold A."/>
            <person name="Susuki M."/>
            <person name="Suzuki K.-i.T."/>
            <person name="Hayashi T."/>
            <person name="Toyoda A."/>
            <person name="Oliveira C."/>
            <person name="Osipova E."/>
            <person name="Leigh N.D."/>
            <person name="Simon A."/>
            <person name="Yun M.H."/>
        </authorList>
    </citation>
    <scope>NUCLEOTIDE SEQUENCE</scope>
    <source>
        <strain evidence="1">20211129_DDA</strain>
        <tissue evidence="1">Liver</tissue>
    </source>
</reference>
<organism evidence="1 2">
    <name type="scientific">Pleurodeles waltl</name>
    <name type="common">Iberian ribbed newt</name>
    <dbReference type="NCBI Taxonomy" id="8319"/>
    <lineage>
        <taxon>Eukaryota</taxon>
        <taxon>Metazoa</taxon>
        <taxon>Chordata</taxon>
        <taxon>Craniata</taxon>
        <taxon>Vertebrata</taxon>
        <taxon>Euteleostomi</taxon>
        <taxon>Amphibia</taxon>
        <taxon>Batrachia</taxon>
        <taxon>Caudata</taxon>
        <taxon>Salamandroidea</taxon>
        <taxon>Salamandridae</taxon>
        <taxon>Pleurodelinae</taxon>
        <taxon>Pleurodeles</taxon>
    </lineage>
</organism>
<name>A0AAV7VYQ2_PLEWA</name>
<gene>
    <name evidence="1" type="ORF">NDU88_000927</name>
</gene>
<protein>
    <submittedName>
        <fullName evidence="1">Uncharacterized protein</fullName>
    </submittedName>
</protein>
<sequence>MMSYGHRVHVVFATSRPKVASKSIPSGCCNITFVGPALGEPWVREAQLPASLRQAGSRERWEAGRWAVQRRGGARGRGGRLAAGDGSVLRPALERRAAAPRRALPWGGRCGKVHASRTKGANVRIEDTVAGKGSFGEGDQAGGCLGAAAVLGAPVAV</sequence>
<evidence type="ECO:0000313" key="1">
    <source>
        <dbReference type="EMBL" id="KAJ1205493.1"/>
    </source>
</evidence>
<keyword evidence="2" id="KW-1185">Reference proteome</keyword>
<comment type="caution">
    <text evidence="1">The sequence shown here is derived from an EMBL/GenBank/DDBJ whole genome shotgun (WGS) entry which is preliminary data.</text>
</comment>
<accession>A0AAV7VYQ2</accession>
<dbReference type="AlphaFoldDB" id="A0AAV7VYQ2"/>
<dbReference type="EMBL" id="JANPWB010000002">
    <property type="protein sequence ID" value="KAJ1205493.1"/>
    <property type="molecule type" value="Genomic_DNA"/>
</dbReference>